<dbReference type="Pfam" id="PF00641">
    <property type="entry name" value="Zn_ribbon_RanBP"/>
    <property type="match status" value="1"/>
</dbReference>
<dbReference type="PROSITE" id="PS01358">
    <property type="entry name" value="ZF_RANBP2_1"/>
    <property type="match status" value="1"/>
</dbReference>
<keyword evidence="4 9" id="KW-0863">Zinc-finger</keyword>
<evidence type="ECO:0000313" key="15">
    <source>
        <dbReference type="Ensembl" id="ENSOKIP00005024590.1"/>
    </source>
</evidence>
<comment type="subcellular location">
    <subcellularLocation>
        <location evidence="1">Nucleus</location>
    </subcellularLocation>
</comment>
<dbReference type="Proteomes" id="UP000694557">
    <property type="component" value="Unassembled WGS sequence"/>
</dbReference>
<dbReference type="Gene3D" id="3.30.70.330">
    <property type="match status" value="2"/>
</dbReference>
<dbReference type="PROSITE" id="PS50199">
    <property type="entry name" value="ZF_RANBP2_2"/>
    <property type="match status" value="1"/>
</dbReference>
<evidence type="ECO:0000256" key="10">
    <source>
        <dbReference type="SAM" id="MobiDB-lite"/>
    </source>
</evidence>
<feature type="compositionally biased region" description="Basic and acidic residues" evidence="10">
    <location>
        <begin position="433"/>
        <end position="447"/>
    </location>
</feature>
<dbReference type="PANTHER" id="PTHR13948:SF21">
    <property type="entry name" value="RNA-BINDING PROTEIN 5"/>
    <property type="match status" value="1"/>
</dbReference>
<keyword evidence="16" id="KW-1185">Reference proteome</keyword>
<organism evidence="15 16">
    <name type="scientific">Oncorhynchus kisutch</name>
    <name type="common">Coho salmon</name>
    <name type="synonym">Salmo kisutch</name>
    <dbReference type="NCBI Taxonomy" id="8019"/>
    <lineage>
        <taxon>Eukaryota</taxon>
        <taxon>Metazoa</taxon>
        <taxon>Chordata</taxon>
        <taxon>Craniata</taxon>
        <taxon>Vertebrata</taxon>
        <taxon>Euteleostomi</taxon>
        <taxon>Actinopterygii</taxon>
        <taxon>Neopterygii</taxon>
        <taxon>Teleostei</taxon>
        <taxon>Protacanthopterygii</taxon>
        <taxon>Salmoniformes</taxon>
        <taxon>Salmonidae</taxon>
        <taxon>Salmoninae</taxon>
        <taxon>Oncorhynchus</taxon>
    </lineage>
</organism>
<reference evidence="15" key="2">
    <citation type="submission" date="2025-09" db="UniProtKB">
        <authorList>
            <consortium name="Ensembl"/>
        </authorList>
    </citation>
    <scope>IDENTIFICATION</scope>
</reference>
<dbReference type="Pfam" id="PF01585">
    <property type="entry name" value="G-patch"/>
    <property type="match status" value="1"/>
</dbReference>
<feature type="compositionally biased region" description="Basic and acidic residues" evidence="10">
    <location>
        <begin position="14"/>
        <end position="91"/>
    </location>
</feature>
<feature type="domain" description="RRM" evidence="11">
    <location>
        <begin position="91"/>
        <end position="171"/>
    </location>
</feature>
<dbReference type="InterPro" id="IPR000467">
    <property type="entry name" value="G_patch_dom"/>
</dbReference>
<feature type="region of interest" description="Disordered" evidence="10">
    <location>
        <begin position="1"/>
        <end position="91"/>
    </location>
</feature>
<dbReference type="SMART" id="SM00360">
    <property type="entry name" value="RRM"/>
    <property type="match status" value="2"/>
</dbReference>
<proteinExistence type="predicted"/>
<dbReference type="InterPro" id="IPR012677">
    <property type="entry name" value="Nucleotide-bd_a/b_plait_sf"/>
</dbReference>
<dbReference type="InterPro" id="IPR041591">
    <property type="entry name" value="OCRE"/>
</dbReference>
<evidence type="ECO:0000256" key="1">
    <source>
        <dbReference type="ARBA" id="ARBA00004123"/>
    </source>
</evidence>
<protein>
    <submittedName>
        <fullName evidence="15">RNA binding motif protein 5</fullName>
    </submittedName>
</protein>
<accession>A0A8C7E118</accession>
<dbReference type="InterPro" id="IPR001876">
    <property type="entry name" value="Znf_RanBP2"/>
</dbReference>
<evidence type="ECO:0000256" key="5">
    <source>
        <dbReference type="ARBA" id="ARBA00022833"/>
    </source>
</evidence>
<dbReference type="PROSITE" id="PS50174">
    <property type="entry name" value="G_PATCH"/>
    <property type="match status" value="1"/>
</dbReference>
<keyword evidence="3" id="KW-0677">Repeat</keyword>
<evidence type="ECO:0000256" key="7">
    <source>
        <dbReference type="ARBA" id="ARBA00023242"/>
    </source>
</evidence>
<evidence type="ECO:0000256" key="2">
    <source>
        <dbReference type="ARBA" id="ARBA00022723"/>
    </source>
</evidence>
<dbReference type="Pfam" id="PF00076">
    <property type="entry name" value="RRM_1"/>
    <property type="match status" value="1"/>
</dbReference>
<evidence type="ECO:0000256" key="6">
    <source>
        <dbReference type="ARBA" id="ARBA00022884"/>
    </source>
</evidence>
<dbReference type="GeneTree" id="ENSGT00940000156617"/>
<feature type="region of interest" description="Disordered" evidence="10">
    <location>
        <begin position="418"/>
        <end position="454"/>
    </location>
</feature>
<dbReference type="GO" id="GO:0000398">
    <property type="term" value="P:mRNA splicing, via spliceosome"/>
    <property type="evidence" value="ECO:0007669"/>
    <property type="project" value="TreeGrafter"/>
</dbReference>
<dbReference type="GO" id="GO:0008270">
    <property type="term" value="F:zinc ion binding"/>
    <property type="evidence" value="ECO:0007669"/>
    <property type="project" value="UniProtKB-KW"/>
</dbReference>
<dbReference type="FunFam" id="3.30.70.330:FF:000110">
    <property type="entry name" value="RNA-binding protein 10 isoform X1"/>
    <property type="match status" value="1"/>
</dbReference>
<dbReference type="PROSITE" id="PS50102">
    <property type="entry name" value="RRM"/>
    <property type="match status" value="1"/>
</dbReference>
<evidence type="ECO:0000256" key="8">
    <source>
        <dbReference type="PROSITE-ProRule" id="PRU00176"/>
    </source>
</evidence>
<name>A0A8C7E118_ONCKI</name>
<keyword evidence="2" id="KW-0479">Metal-binding</keyword>
<keyword evidence="7" id="KW-0539">Nucleus</keyword>
<dbReference type="Ensembl" id="ENSOKIT00005026051.1">
    <property type="protein sequence ID" value="ENSOKIP00005024590.1"/>
    <property type="gene ID" value="ENSOKIG00005010665.1"/>
</dbReference>
<evidence type="ECO:0000259" key="13">
    <source>
        <dbReference type="PROSITE" id="PS50174"/>
    </source>
</evidence>
<feature type="region of interest" description="Disordered" evidence="10">
    <location>
        <begin position="513"/>
        <end position="555"/>
    </location>
</feature>
<evidence type="ECO:0000259" key="12">
    <source>
        <dbReference type="PROSITE" id="PS50157"/>
    </source>
</evidence>
<evidence type="ECO:0000259" key="14">
    <source>
        <dbReference type="PROSITE" id="PS50199"/>
    </source>
</evidence>
<feature type="domain" description="C2H2-type" evidence="12">
    <location>
        <begin position="562"/>
        <end position="592"/>
    </location>
</feature>
<feature type="compositionally biased region" description="Basic and acidic residues" evidence="10">
    <location>
        <begin position="609"/>
        <end position="628"/>
    </location>
</feature>
<feature type="region of interest" description="Disordered" evidence="10">
    <location>
        <begin position="609"/>
        <end position="646"/>
    </location>
</feature>
<dbReference type="SUPFAM" id="SSF54928">
    <property type="entry name" value="RNA-binding domain, RBD"/>
    <property type="match status" value="1"/>
</dbReference>
<evidence type="ECO:0000256" key="3">
    <source>
        <dbReference type="ARBA" id="ARBA00022737"/>
    </source>
</evidence>
<evidence type="ECO:0000256" key="9">
    <source>
        <dbReference type="PROSITE-ProRule" id="PRU00322"/>
    </source>
</evidence>
<dbReference type="InterPro" id="IPR000504">
    <property type="entry name" value="RRM_dom"/>
</dbReference>
<dbReference type="GO" id="GO:0005634">
    <property type="term" value="C:nucleus"/>
    <property type="evidence" value="ECO:0007669"/>
    <property type="project" value="UniProtKB-SubCell"/>
</dbReference>
<dbReference type="PROSITE" id="PS50157">
    <property type="entry name" value="ZINC_FINGER_C2H2_2"/>
    <property type="match status" value="1"/>
</dbReference>
<dbReference type="GO" id="GO:0003723">
    <property type="term" value="F:RNA binding"/>
    <property type="evidence" value="ECO:0007669"/>
    <property type="project" value="UniProtKB-UniRule"/>
</dbReference>
<dbReference type="SMART" id="SM00443">
    <property type="entry name" value="G_patch"/>
    <property type="match status" value="1"/>
</dbReference>
<evidence type="ECO:0000259" key="11">
    <source>
        <dbReference type="PROSITE" id="PS50102"/>
    </source>
</evidence>
<dbReference type="Pfam" id="PF17780">
    <property type="entry name" value="OCRE"/>
    <property type="match status" value="1"/>
</dbReference>
<feature type="compositionally biased region" description="Gly residues" evidence="10">
    <location>
        <begin position="1"/>
        <end position="12"/>
    </location>
</feature>
<keyword evidence="5" id="KW-0862">Zinc</keyword>
<dbReference type="Gene3D" id="4.10.1060.10">
    <property type="entry name" value="Zinc finger, RanBP2-type"/>
    <property type="match status" value="1"/>
</dbReference>
<dbReference type="AlphaFoldDB" id="A0A8C7E118"/>
<feature type="domain" description="G-patch" evidence="13">
    <location>
        <begin position="660"/>
        <end position="706"/>
    </location>
</feature>
<reference evidence="15" key="1">
    <citation type="submission" date="2025-08" db="UniProtKB">
        <authorList>
            <consortium name="Ensembl"/>
        </authorList>
    </citation>
    <scope>IDENTIFICATION</scope>
</reference>
<dbReference type="InterPro" id="IPR035979">
    <property type="entry name" value="RBD_domain_sf"/>
</dbReference>
<evidence type="ECO:0000313" key="16">
    <source>
        <dbReference type="Proteomes" id="UP000694557"/>
    </source>
</evidence>
<feature type="domain" description="RanBP2-type" evidence="14">
    <location>
        <begin position="174"/>
        <end position="203"/>
    </location>
</feature>
<feature type="compositionally biased region" description="Low complexity" evidence="10">
    <location>
        <begin position="418"/>
        <end position="432"/>
    </location>
</feature>
<evidence type="ECO:0000256" key="4">
    <source>
        <dbReference type="ARBA" id="ARBA00022771"/>
    </source>
</evidence>
<keyword evidence="6 8" id="KW-0694">RNA-binding</keyword>
<dbReference type="PANTHER" id="PTHR13948">
    <property type="entry name" value="RNA-BINDING PROTEIN"/>
    <property type="match status" value="1"/>
</dbReference>
<sequence>IGRSGRYGGNNQGRGERRERGDQEREHVTRRWGEERRIERYDGGEHRGNRASPERDRKRRNNDGAEEGYHSDGDYPEQDYRGEPGEEKESKTIMLRGLSLHVTEGDIRAALDQLEGPQPIDIRLMKKRTGISRGFAFVEFYHLQDATRWMETNQKLLVIQGKSVAMHYSNPRHKFEDWLCNTCGLYNFRRRLKCFRCGASKTECETNTTGVRETQQSGDYYGDTIILRNIAPLTTVEAIMTALAPYANLSTSNIRLIKDKQTGQNRGFTFVQLSSPLVCQSSSRALSKKMFEFLYRAISVSSVTFPFFDFCMNFSLSVKCVFSLKCFVVSASQEASQLLTILQGLQPPLKLDGKTIGVDYAKIVPDTSTYQYDESSGYYFDPETGLYYDPNTHYYYNSQTQQYLYWDSEKQTYVPASAADQTEQTANAAAASKEAKESKERKQEKPKSKTAQQIAKDMERWAKSLNKQKENFKSSFQPVSQEERKEAAAADAGFTLFEKKAGSLEMLMSEAVQRPEEQAPTNSVGLVAAYSGDSDPEEGGAAEPERDGGEQGQDQLTDWKKMACLLCRRQFPNKDGLVRHQQLSDLHKQNLEVHRRSKLSEAELEELERKETEMKYRDRAAERREKYGIPEPPAPKKKKFTAQPAPVVNYEQPTKDGLNSDNIGNKMLQAMGWQEGRGLGRNQQGITAPIEAQLRAKGAGLGTKGSSYGLSASDTYKDAVRKAMFARFTEME</sequence>
<gene>
    <name evidence="15" type="primary">RBM5</name>
    <name evidence="15" type="synonym">LOC109890861</name>
</gene>
<dbReference type="SMART" id="SM00547">
    <property type="entry name" value="ZnF_RBZ"/>
    <property type="match status" value="1"/>
</dbReference>
<dbReference type="InterPro" id="IPR013087">
    <property type="entry name" value="Znf_C2H2_type"/>
</dbReference>